<name>A0A0P7ZCC7_9EURY</name>
<sequence>RSITIPKEEVVKILHELARRNVVLNNMIKW</sequence>
<evidence type="ECO:0000313" key="1">
    <source>
        <dbReference type="EMBL" id="KPQ42297.1"/>
    </source>
</evidence>
<dbReference type="EMBL" id="LKCM01000243">
    <property type="protein sequence ID" value="KPQ42297.1"/>
    <property type="molecule type" value="Genomic_DNA"/>
</dbReference>
<feature type="non-terminal residue" evidence="1">
    <location>
        <position position="1"/>
    </location>
</feature>
<dbReference type="Proteomes" id="UP000050360">
    <property type="component" value="Unassembled WGS sequence"/>
</dbReference>
<reference evidence="1 2" key="1">
    <citation type="submission" date="2015-09" db="EMBL/GenBank/DDBJ databases">
        <title>A metagenomics-based metabolic model of nitrate-dependent anaerobic oxidation of methane by Methanoperedens-like archaea.</title>
        <authorList>
            <person name="Arshad A."/>
            <person name="Speth D.R."/>
            <person name="De Graaf R.M."/>
            <person name="Op Den Camp H.J."/>
            <person name="Jetten M.S."/>
            <person name="Welte C.U."/>
        </authorList>
    </citation>
    <scope>NUCLEOTIDE SEQUENCE [LARGE SCALE GENOMIC DNA]</scope>
</reference>
<organism evidence="1 2">
    <name type="scientific">Candidatus Methanoperedens nitratireducens</name>
    <dbReference type="NCBI Taxonomy" id="1392998"/>
    <lineage>
        <taxon>Archaea</taxon>
        <taxon>Methanobacteriati</taxon>
        <taxon>Methanobacteriota</taxon>
        <taxon>Stenosarchaea group</taxon>
        <taxon>Methanomicrobia</taxon>
        <taxon>Methanosarcinales</taxon>
        <taxon>ANME-2 cluster</taxon>
        <taxon>Candidatus Methanoperedentaceae</taxon>
        <taxon>Candidatus Methanoperedens</taxon>
    </lineage>
</organism>
<accession>A0A0P7ZCC7</accession>
<comment type="caution">
    <text evidence="1">The sequence shown here is derived from an EMBL/GenBank/DDBJ whole genome shotgun (WGS) entry which is preliminary data.</text>
</comment>
<dbReference type="AlphaFoldDB" id="A0A0P7ZCC7"/>
<gene>
    <name evidence="1" type="ORF">MPEBLZ_03152</name>
</gene>
<protein>
    <submittedName>
        <fullName evidence="1">Uncharacterized protein</fullName>
    </submittedName>
</protein>
<evidence type="ECO:0000313" key="2">
    <source>
        <dbReference type="Proteomes" id="UP000050360"/>
    </source>
</evidence>
<proteinExistence type="predicted"/>